<accession>A0A4R9JK62</accession>
<dbReference type="OrthoDB" id="337461at2"/>
<name>A0A4R9JK62_9LEPT</name>
<protein>
    <recommendedName>
        <fullName evidence="3">SH3b domain-containing protein</fullName>
    </recommendedName>
</protein>
<dbReference type="EMBL" id="RQGA01000001">
    <property type="protein sequence ID" value="TGL45869.1"/>
    <property type="molecule type" value="Genomic_DNA"/>
</dbReference>
<dbReference type="RefSeq" id="WP_135575206.1">
    <property type="nucleotide sequence ID" value="NZ_RQGA01000001.1"/>
</dbReference>
<evidence type="ECO:0000313" key="2">
    <source>
        <dbReference type="Proteomes" id="UP000298125"/>
    </source>
</evidence>
<gene>
    <name evidence="1" type="ORF">EHQ49_00335</name>
</gene>
<proteinExistence type="predicted"/>
<sequence length="484" mass="55534">MIRSRVFLVLGFIFLFITLITYAFVDFREREDKAYDLYQSEAYLKVLSLYTDTEIPSGELELTILSQTISQLEKKLNGKETSKDILSFFQSRKGSKLTEWETTRGTYYHIEDPYLSHLKKHGDGYKRALITKIGTLNKPIPKSEVTNLLLKLILEDPRGMEDSFSRALANLLSFPFESIGEIESEFLLQSLHFLANTTNTSLFHQTAIIRGKNVNLRSGPGRENSEVGKISEPESTICLEEDSGTETIAGSSGHWKRCYFPTLQKSAWIFSGFLTETPPNSNLIAEFEKRFKSVDNEIRIDFEGWNGNQIPTTFFGTYIPRDSIRVSGETGFPIYGLAKNSKVIQRICKKLSGDKNYFEFSFQPTDSDLPISFLELHLNYDNQEHLAYSISLDKESIWVNKNRYVLDGEKRRENLSLHIGSREGDKWNASLWRRNTGLIQSIRSLSLDESTLQSGRYSWEICLPLAKEPNREQVLLFEIRTGIH</sequence>
<dbReference type="AlphaFoldDB" id="A0A4R9JK62"/>
<organism evidence="1 2">
    <name type="scientific">Leptospira perdikensis</name>
    <dbReference type="NCBI Taxonomy" id="2484948"/>
    <lineage>
        <taxon>Bacteria</taxon>
        <taxon>Pseudomonadati</taxon>
        <taxon>Spirochaetota</taxon>
        <taxon>Spirochaetia</taxon>
        <taxon>Leptospirales</taxon>
        <taxon>Leptospiraceae</taxon>
        <taxon>Leptospira</taxon>
    </lineage>
</organism>
<keyword evidence="2" id="KW-1185">Reference proteome</keyword>
<evidence type="ECO:0008006" key="3">
    <source>
        <dbReference type="Google" id="ProtNLM"/>
    </source>
</evidence>
<comment type="caution">
    <text evidence="1">The sequence shown here is derived from an EMBL/GenBank/DDBJ whole genome shotgun (WGS) entry which is preliminary data.</text>
</comment>
<reference evidence="1" key="1">
    <citation type="journal article" date="2019" name="PLoS Negl. Trop. Dis.">
        <title>Revisiting the worldwide diversity of Leptospira species in the environment.</title>
        <authorList>
            <person name="Vincent A.T."/>
            <person name="Schiettekatte O."/>
            <person name="Bourhy P."/>
            <person name="Veyrier F.J."/>
            <person name="Picardeau M."/>
        </authorList>
    </citation>
    <scope>NUCLEOTIDE SEQUENCE [LARGE SCALE GENOMIC DNA]</scope>
    <source>
        <strain evidence="1">201702692</strain>
    </source>
</reference>
<dbReference type="Proteomes" id="UP000298125">
    <property type="component" value="Unassembled WGS sequence"/>
</dbReference>
<evidence type="ECO:0000313" key="1">
    <source>
        <dbReference type="EMBL" id="TGL45869.1"/>
    </source>
</evidence>